<organism evidence="1 2">
    <name type="scientific">Xanthobacter oligotrophicus</name>
    <dbReference type="NCBI Taxonomy" id="2607286"/>
    <lineage>
        <taxon>Bacteria</taxon>
        <taxon>Pseudomonadati</taxon>
        <taxon>Pseudomonadota</taxon>
        <taxon>Alphaproteobacteria</taxon>
        <taxon>Hyphomicrobiales</taxon>
        <taxon>Xanthobacteraceae</taxon>
        <taxon>Xanthobacter</taxon>
    </lineage>
</organism>
<dbReference type="RefSeq" id="WP_393992077.1">
    <property type="nucleotide sequence ID" value="NZ_JBAFVH010000004.1"/>
</dbReference>
<reference evidence="1 2" key="1">
    <citation type="submission" date="2024-02" db="EMBL/GenBank/DDBJ databases">
        <title>Expansion and revision of Xanthobacter and proposal of Roseixanthobacter gen. nov.</title>
        <authorList>
            <person name="Soltysiak M.P.M."/>
            <person name="Jalihal A."/>
            <person name="Ory A."/>
            <person name="Chrisophersen C."/>
            <person name="Lee A.D."/>
            <person name="Boulton J."/>
            <person name="Springer M."/>
        </authorList>
    </citation>
    <scope>NUCLEOTIDE SEQUENCE [LARGE SCALE GENOMIC DNA]</scope>
    <source>
        <strain evidence="1 2">23A</strain>
    </source>
</reference>
<gene>
    <name evidence="1" type="ORF">V5F32_08345</name>
</gene>
<sequence length="155" mass="17590">MASRSRSDEAYVIDLCDRALGMKAYRQWRFPFLLGDPGRSGRRVRLPVDAYYPELGLVVEYHERQHDEPVPFFDRRITAAGIPRGEQRRIYDKRRRQVLPEQGLRLVVISFGDLSHDGAKRPLRGDARDMDAIRASLEKAGVLVLADIEAVDGAG</sequence>
<dbReference type="Proteomes" id="UP001604002">
    <property type="component" value="Unassembled WGS sequence"/>
</dbReference>
<comment type="caution">
    <text evidence="1">The sequence shown here is derived from an EMBL/GenBank/DDBJ whole genome shotgun (WGS) entry which is preliminary data.</text>
</comment>
<keyword evidence="2" id="KW-1185">Reference proteome</keyword>
<accession>A0ABW6ZTW0</accession>
<protein>
    <submittedName>
        <fullName evidence="1">Uncharacterized protein</fullName>
    </submittedName>
</protein>
<evidence type="ECO:0000313" key="1">
    <source>
        <dbReference type="EMBL" id="MFG1372169.1"/>
    </source>
</evidence>
<name>A0ABW6ZTW0_9HYPH</name>
<dbReference type="EMBL" id="JBAFVH010000004">
    <property type="protein sequence ID" value="MFG1372169.1"/>
    <property type="molecule type" value="Genomic_DNA"/>
</dbReference>
<proteinExistence type="predicted"/>
<evidence type="ECO:0000313" key="2">
    <source>
        <dbReference type="Proteomes" id="UP001604002"/>
    </source>
</evidence>